<evidence type="ECO:0000313" key="2">
    <source>
        <dbReference type="Proteomes" id="UP001205337"/>
    </source>
</evidence>
<gene>
    <name evidence="1" type="ORF">NUH29_05795</name>
</gene>
<reference evidence="1 2" key="1">
    <citation type="submission" date="2022-08" db="EMBL/GenBank/DDBJ databases">
        <authorList>
            <person name="Li F."/>
        </authorList>
    </citation>
    <scope>NUCLEOTIDE SEQUENCE [LARGE SCALE GENOMIC DNA]</scope>
    <source>
        <strain evidence="1 2">10F1B-8-1</strain>
    </source>
</reference>
<organism evidence="1 2">
    <name type="scientific">Protaetiibacter mangrovi</name>
    <dbReference type="NCBI Taxonomy" id="2970926"/>
    <lineage>
        <taxon>Bacteria</taxon>
        <taxon>Bacillati</taxon>
        <taxon>Actinomycetota</taxon>
        <taxon>Actinomycetes</taxon>
        <taxon>Micrococcales</taxon>
        <taxon>Microbacteriaceae</taxon>
        <taxon>Protaetiibacter</taxon>
    </lineage>
</organism>
<dbReference type="Gene3D" id="3.10.20.30">
    <property type="match status" value="1"/>
</dbReference>
<dbReference type="Proteomes" id="UP001205337">
    <property type="component" value="Unassembled WGS sequence"/>
</dbReference>
<name>A0ABT1ZED7_9MICO</name>
<evidence type="ECO:0000313" key="1">
    <source>
        <dbReference type="EMBL" id="MCS0499062.1"/>
    </source>
</evidence>
<dbReference type="InterPro" id="IPR016155">
    <property type="entry name" value="Mopterin_synth/thiamin_S_b"/>
</dbReference>
<dbReference type="EMBL" id="JANTHX010000005">
    <property type="protein sequence ID" value="MCS0499062.1"/>
    <property type="molecule type" value="Genomic_DNA"/>
</dbReference>
<sequence>MAEVLVRYFAGAVDAAGRESEVVAASTVAEVLDQLRDRYGPQMERIIRTGSQLSDGIAVRDARGPVGARLDILPPFSGG</sequence>
<keyword evidence="2" id="KW-1185">Reference proteome</keyword>
<dbReference type="SUPFAM" id="SSF54285">
    <property type="entry name" value="MoaD/ThiS"/>
    <property type="match status" value="1"/>
</dbReference>
<proteinExistence type="predicted"/>
<comment type="caution">
    <text evidence="1">The sequence shown here is derived from an EMBL/GenBank/DDBJ whole genome shotgun (WGS) entry which is preliminary data.</text>
</comment>
<dbReference type="RefSeq" id="WP_258798081.1">
    <property type="nucleotide sequence ID" value="NZ_JANTHX010000005.1"/>
</dbReference>
<accession>A0ABT1ZED7</accession>
<dbReference type="CDD" id="cd17040">
    <property type="entry name" value="Ubl_MoaD_like"/>
    <property type="match status" value="1"/>
</dbReference>
<protein>
    <submittedName>
        <fullName evidence="1">MoaD/ThiS family protein</fullName>
    </submittedName>
</protein>
<dbReference type="InterPro" id="IPR012675">
    <property type="entry name" value="Beta-grasp_dom_sf"/>
</dbReference>